<proteinExistence type="predicted"/>
<name>A0ABP0QCU1_9DINO</name>
<reference evidence="1 2" key="1">
    <citation type="submission" date="2024-02" db="EMBL/GenBank/DDBJ databases">
        <authorList>
            <person name="Chen Y."/>
            <person name="Shah S."/>
            <person name="Dougan E. K."/>
            <person name="Thang M."/>
            <person name="Chan C."/>
        </authorList>
    </citation>
    <scope>NUCLEOTIDE SEQUENCE [LARGE SCALE GENOMIC DNA]</scope>
</reference>
<dbReference type="EMBL" id="CAXAMN010024250">
    <property type="protein sequence ID" value="CAK9084966.1"/>
    <property type="molecule type" value="Genomic_DNA"/>
</dbReference>
<sequence length="165" mass="18685">MQFKEATIKKLEGLQSADDLLFHIPDEVQQAFNVFKETGNWTFPHRSFTICRPDRDAAPVADPGSIGIGLDTHGFFASKVPKERIEKVNDAMEPDPPLNANNQNLKNIRDALYPSVGGFVDSLVRKVPKAPYKWRHACLSEIRDFLRSERDSGRYHPMISFGLDD</sequence>
<organism evidence="1 2">
    <name type="scientific">Durusdinium trenchii</name>
    <dbReference type="NCBI Taxonomy" id="1381693"/>
    <lineage>
        <taxon>Eukaryota</taxon>
        <taxon>Sar</taxon>
        <taxon>Alveolata</taxon>
        <taxon>Dinophyceae</taxon>
        <taxon>Suessiales</taxon>
        <taxon>Symbiodiniaceae</taxon>
        <taxon>Durusdinium</taxon>
    </lineage>
</organism>
<protein>
    <submittedName>
        <fullName evidence="1">Uncharacterized protein</fullName>
    </submittedName>
</protein>
<accession>A0ABP0QCU1</accession>
<gene>
    <name evidence="1" type="ORF">CCMP2556_LOCUS41277</name>
</gene>
<evidence type="ECO:0000313" key="2">
    <source>
        <dbReference type="Proteomes" id="UP001642484"/>
    </source>
</evidence>
<keyword evidence="2" id="KW-1185">Reference proteome</keyword>
<dbReference type="Proteomes" id="UP001642484">
    <property type="component" value="Unassembled WGS sequence"/>
</dbReference>
<comment type="caution">
    <text evidence="1">The sequence shown here is derived from an EMBL/GenBank/DDBJ whole genome shotgun (WGS) entry which is preliminary data.</text>
</comment>
<evidence type="ECO:0000313" key="1">
    <source>
        <dbReference type="EMBL" id="CAK9084966.1"/>
    </source>
</evidence>